<evidence type="ECO:0000313" key="2">
    <source>
        <dbReference type="EMBL" id="ROU04151.1"/>
    </source>
</evidence>
<feature type="transmembrane region" description="Helical" evidence="1">
    <location>
        <begin position="23"/>
        <end position="46"/>
    </location>
</feature>
<dbReference type="RefSeq" id="WP_123640557.1">
    <property type="nucleotide sequence ID" value="NZ_ML119081.1"/>
</dbReference>
<evidence type="ECO:0000313" key="3">
    <source>
        <dbReference type="Proteomes" id="UP000268016"/>
    </source>
</evidence>
<keyword evidence="3" id="KW-1185">Reference proteome</keyword>
<protein>
    <submittedName>
        <fullName evidence="2">Uncharacterized protein</fullName>
    </submittedName>
</protein>
<keyword evidence="1" id="KW-1133">Transmembrane helix</keyword>
<sequence length="1115" mass="115784">MSGADEPGQAGRRRGTGRRARRLARAGAAALALPVVFAVVAALVLFGRDISAPSWVVEEVEARAAALTGGELSVGHIAVTLGRDFHPRVRLSDAVLRDADGTDVARIPKVDALISPRGVLFRRTLLVQRIEVAGAVVDLSRDEDGRLAVAFGVPDAEDAPDLAGLLGALDRATARAELEALEEIRAEGLVLNYVDARAGRSWTVDGGNLAVTFGRADLEIAADLSVMSGLAEPTALSARYVSPRGLEAAELSLTVERAMAADLASQAAALSWLAVLDAPLTANLRAKLDDAGALSDFDASLALGSGALRPTASARPVPFDAARTYLAYDPHDGVVRFDLIEVEGAAGHLEARGRAYLGDMEQGLPEEILGQFEVARASANPGALYGAPLEVTGASADIRLELRPFRLTVAGARALLAAPGDDVAQVTLASAPGMPEAVRSGTEILGGARVWTGPQGWHVAVDGSADGIGLRQALSLWPEGWRPGVRSWLEANILSGEMRDATVALRAEPGSDLLLATDFTLAGAEVRFLPRMPVLEGVDGFVEIVGRSFAVSLDKGRVVAPEGGTLDLAGSTMVIPVMGLPGAPVEFGLEAAGPIPALLSVLDQPPLRLIQRSGLDTDVAEGTAKVSGRLFMPLVEDLSPEAVSYVMAAELAGVDADGLIPDRRLTAARLDLAATPDGLEIAGRAEVDGVPVEGAYRKAFTRGAPGIVEAGVALSAATLDSFGIALPAGVVTGQAEGRLTMRMPEGRAPDFSLISTLQGVRLSLPWIGWNKPAGDTGAFEIAGTLGRDPRIDRLSLSAGGLEARGRIDLGPGGTFQAARFDRLTVGSWLDAPVTLRSRGEGRPVAVDMPGGRLDLRRARFGTGDAETGAGGPLSIRLDRLQITDTVALTEFVGAFRSEGGLGGTFTALVNDGPEIQGSLVPWQGRTGVRLTSQDGGAVLRAAELLPNASGGGMELILQPAGGEGTFNGSLRMTDLRVRDAPAMAALLNAVSVVGLLQQLDGQGLAFSEVDAQFRMSPEAIVVTAASAVGPSLGVSLDGTYEMASQVMDFQGVVSPLYLLNGLGAVLTRPGEGLIGFNFRLGGTVGRPQVQVNPLSVLTPGMFREIFRRPPPQVGQ</sequence>
<dbReference type="Proteomes" id="UP000268016">
    <property type="component" value="Unassembled WGS sequence"/>
</dbReference>
<comment type="caution">
    <text evidence="2">The sequence shown here is derived from an EMBL/GenBank/DDBJ whole genome shotgun (WGS) entry which is preliminary data.</text>
</comment>
<accession>A0A3N2R9S1</accession>
<keyword evidence="1" id="KW-0812">Transmembrane</keyword>
<dbReference type="AlphaFoldDB" id="A0A3N2R9S1"/>
<evidence type="ECO:0000256" key="1">
    <source>
        <dbReference type="SAM" id="Phobius"/>
    </source>
</evidence>
<name>A0A3N2R9S1_9RHOB</name>
<dbReference type="EMBL" id="RDRB01000001">
    <property type="protein sequence ID" value="ROU04151.1"/>
    <property type="molecule type" value="Genomic_DNA"/>
</dbReference>
<reference evidence="2 3" key="1">
    <citation type="submission" date="2018-10" db="EMBL/GenBank/DDBJ databases">
        <title>Histidinibacterium lentulum gen. nov., sp. nov., a marine bacterium from the culture broth of Picochlorum sp. 122.</title>
        <authorList>
            <person name="Wang G."/>
        </authorList>
    </citation>
    <scope>NUCLEOTIDE SEQUENCE [LARGE SCALE GENOMIC DNA]</scope>
    <source>
        <strain evidence="2 3">B17</strain>
    </source>
</reference>
<dbReference type="OrthoDB" id="7161641at2"/>
<organism evidence="2 3">
    <name type="scientific">Histidinibacterium lentulum</name>
    <dbReference type="NCBI Taxonomy" id="2480588"/>
    <lineage>
        <taxon>Bacteria</taxon>
        <taxon>Pseudomonadati</taxon>
        <taxon>Pseudomonadota</taxon>
        <taxon>Alphaproteobacteria</taxon>
        <taxon>Rhodobacterales</taxon>
        <taxon>Paracoccaceae</taxon>
        <taxon>Histidinibacterium</taxon>
    </lineage>
</organism>
<gene>
    <name evidence="2" type="ORF">EAT49_01765</name>
</gene>
<keyword evidence="1" id="KW-0472">Membrane</keyword>
<proteinExistence type="predicted"/>